<reference evidence="2" key="1">
    <citation type="submission" date="2021-05" db="EMBL/GenBank/DDBJ databases">
        <authorList>
            <person name="Alioto T."/>
            <person name="Alioto T."/>
            <person name="Gomez Garrido J."/>
        </authorList>
    </citation>
    <scope>NUCLEOTIDE SEQUENCE</scope>
</reference>
<feature type="region of interest" description="Disordered" evidence="1">
    <location>
        <begin position="1"/>
        <end position="32"/>
    </location>
</feature>
<name>A0A8D8XA00_9HEMI</name>
<evidence type="ECO:0000313" key="2">
    <source>
        <dbReference type="EMBL" id="CAG6687334.1"/>
    </source>
</evidence>
<evidence type="ECO:0000256" key="1">
    <source>
        <dbReference type="SAM" id="MobiDB-lite"/>
    </source>
</evidence>
<feature type="region of interest" description="Disordered" evidence="1">
    <location>
        <begin position="76"/>
        <end position="100"/>
    </location>
</feature>
<dbReference type="EMBL" id="HBUF01280995">
    <property type="protein sequence ID" value="CAG6687333.1"/>
    <property type="molecule type" value="Transcribed_RNA"/>
</dbReference>
<organism evidence="2">
    <name type="scientific">Cacopsylla melanoneura</name>
    <dbReference type="NCBI Taxonomy" id="428564"/>
    <lineage>
        <taxon>Eukaryota</taxon>
        <taxon>Metazoa</taxon>
        <taxon>Ecdysozoa</taxon>
        <taxon>Arthropoda</taxon>
        <taxon>Hexapoda</taxon>
        <taxon>Insecta</taxon>
        <taxon>Pterygota</taxon>
        <taxon>Neoptera</taxon>
        <taxon>Paraneoptera</taxon>
        <taxon>Hemiptera</taxon>
        <taxon>Sternorrhyncha</taxon>
        <taxon>Psylloidea</taxon>
        <taxon>Psyllidae</taxon>
        <taxon>Psyllinae</taxon>
        <taxon>Cacopsylla</taxon>
    </lineage>
</organism>
<dbReference type="EMBL" id="HBUF01280996">
    <property type="protein sequence ID" value="CAG6687334.1"/>
    <property type="molecule type" value="Transcribed_RNA"/>
</dbReference>
<sequence>MNHVHLPSPGAQQYDPPEYFTGPCRGKSHSDGTDQTMEACVVPSWSDIIGDPRTLVPPSPTNDTMLSGGNLTRIEKRSKVMAQTAPHDRSDKPPTGGIRH</sequence>
<dbReference type="AlphaFoldDB" id="A0A8D8XA00"/>
<protein>
    <submittedName>
        <fullName evidence="2">Uncharacterized protein</fullName>
    </submittedName>
</protein>
<proteinExistence type="predicted"/>
<accession>A0A8D8XA00</accession>